<sequence length="114" mass="13183">MKTHRKKPRKSRFKSWTVLFSVCLFIYCFGVFIGPWLMKYIYGMNKIVQVIEENGIDAGAYYYTEIEGSYTGQQYLTQTLQLLAPEHYGLTLPLISGIVICLLILYFGLRALPQ</sequence>
<dbReference type="Proteomes" id="UP000199073">
    <property type="component" value="Unassembled WGS sequence"/>
</dbReference>
<proteinExistence type="predicted"/>
<accession>A0A1H0URR7</accession>
<keyword evidence="1" id="KW-1133">Transmembrane helix</keyword>
<feature type="transmembrane region" description="Helical" evidence="1">
    <location>
        <begin position="16"/>
        <end position="38"/>
    </location>
</feature>
<keyword evidence="3" id="KW-1185">Reference proteome</keyword>
<dbReference type="EMBL" id="FNJI01000035">
    <property type="protein sequence ID" value="SDP68854.1"/>
    <property type="molecule type" value="Genomic_DNA"/>
</dbReference>
<evidence type="ECO:0000313" key="2">
    <source>
        <dbReference type="EMBL" id="SDP68854.1"/>
    </source>
</evidence>
<dbReference type="AlphaFoldDB" id="A0A1H0URR7"/>
<reference evidence="2 3" key="1">
    <citation type="submission" date="2016-10" db="EMBL/GenBank/DDBJ databases">
        <authorList>
            <person name="de Groot N.N."/>
        </authorList>
    </citation>
    <scope>NUCLEOTIDE SEQUENCE [LARGE SCALE GENOMIC DNA]</scope>
    <source>
        <strain evidence="2 3">DSM 12130</strain>
    </source>
</reference>
<protein>
    <submittedName>
        <fullName evidence="2">Uncharacterized protein</fullName>
    </submittedName>
</protein>
<organism evidence="2 3">
    <name type="scientific">Desulforhopalus singaporensis</name>
    <dbReference type="NCBI Taxonomy" id="91360"/>
    <lineage>
        <taxon>Bacteria</taxon>
        <taxon>Pseudomonadati</taxon>
        <taxon>Thermodesulfobacteriota</taxon>
        <taxon>Desulfobulbia</taxon>
        <taxon>Desulfobulbales</taxon>
        <taxon>Desulfocapsaceae</taxon>
        <taxon>Desulforhopalus</taxon>
    </lineage>
</organism>
<keyword evidence="1" id="KW-0812">Transmembrane</keyword>
<evidence type="ECO:0000313" key="3">
    <source>
        <dbReference type="Proteomes" id="UP000199073"/>
    </source>
</evidence>
<keyword evidence="1" id="KW-0472">Membrane</keyword>
<feature type="transmembrane region" description="Helical" evidence="1">
    <location>
        <begin position="90"/>
        <end position="109"/>
    </location>
</feature>
<evidence type="ECO:0000256" key="1">
    <source>
        <dbReference type="SAM" id="Phobius"/>
    </source>
</evidence>
<dbReference type="RefSeq" id="WP_092225528.1">
    <property type="nucleotide sequence ID" value="NZ_FNJI01000035.1"/>
</dbReference>
<dbReference type="OrthoDB" id="5419869at2"/>
<gene>
    <name evidence="2" type="ORF">SAMN05660330_03692</name>
</gene>
<name>A0A1H0URR7_9BACT</name>
<dbReference type="STRING" id="91360.SAMN05660330_03692"/>